<accession>A0A1I0HQI4</accession>
<evidence type="ECO:0000259" key="12">
    <source>
        <dbReference type="PROSITE" id="PS51192"/>
    </source>
</evidence>
<comment type="subunit">
    <text evidence="3 11">The type I restriction/modification system is composed of three polypeptides R, M and S.</text>
</comment>
<evidence type="ECO:0000256" key="5">
    <source>
        <dbReference type="ARBA" id="ARBA00022741"/>
    </source>
</evidence>
<dbReference type="Proteomes" id="UP000198558">
    <property type="component" value="Unassembled WGS sequence"/>
</dbReference>
<dbReference type="SUPFAM" id="SSF52540">
    <property type="entry name" value="P-loop containing nucleoside triphosphate hydrolases"/>
    <property type="match status" value="2"/>
</dbReference>
<dbReference type="Pfam" id="PF04313">
    <property type="entry name" value="HSDR_N"/>
    <property type="match status" value="1"/>
</dbReference>
<dbReference type="InterPro" id="IPR040980">
    <property type="entry name" value="SWI2_SNF2"/>
</dbReference>
<dbReference type="CDD" id="cd22332">
    <property type="entry name" value="HsdR_N"/>
    <property type="match status" value="1"/>
</dbReference>
<gene>
    <name evidence="13" type="ORF">SAMN04489758_1583</name>
</gene>
<dbReference type="InterPro" id="IPR022625">
    <property type="entry name" value="TypeI_RM_Rsu_C"/>
</dbReference>
<evidence type="ECO:0000256" key="6">
    <source>
        <dbReference type="ARBA" id="ARBA00022747"/>
    </source>
</evidence>
<evidence type="ECO:0000256" key="2">
    <source>
        <dbReference type="ARBA" id="ARBA00008598"/>
    </source>
</evidence>
<evidence type="ECO:0000313" key="14">
    <source>
        <dbReference type="Proteomes" id="UP000198558"/>
    </source>
</evidence>
<keyword evidence="5 11" id="KW-0547">Nucleotide-binding</keyword>
<evidence type="ECO:0000313" key="13">
    <source>
        <dbReference type="EMBL" id="SET86259.1"/>
    </source>
</evidence>
<dbReference type="InterPro" id="IPR051268">
    <property type="entry name" value="Type-I_R_enzyme_R_subunit"/>
</dbReference>
<dbReference type="EC" id="3.1.21.3" evidence="11"/>
<dbReference type="AlphaFoldDB" id="A0A1I0HQI4"/>
<dbReference type="InterPro" id="IPR055180">
    <property type="entry name" value="HsdR_RecA-like_helicase_dom_2"/>
</dbReference>
<keyword evidence="9 11" id="KW-0067">ATP-binding</keyword>
<dbReference type="CDD" id="cd18030">
    <property type="entry name" value="DEXHc_RE_I_HsdR"/>
    <property type="match status" value="1"/>
</dbReference>
<dbReference type="GO" id="GO:0003677">
    <property type="term" value="F:DNA binding"/>
    <property type="evidence" value="ECO:0007669"/>
    <property type="project" value="UniProtKB-KW"/>
</dbReference>
<protein>
    <recommendedName>
        <fullName evidence="11">Type I restriction enzyme endonuclease subunit</fullName>
        <shortName evidence="11">R protein</shortName>
        <ecNumber evidence="11">3.1.21.3</ecNumber>
    </recommendedName>
    <alternativeName>
        <fullName evidence="11">Type-1 restriction enzyme R protein</fullName>
    </alternativeName>
</protein>
<feature type="domain" description="Helicase ATP-binding" evidence="12">
    <location>
        <begin position="260"/>
        <end position="408"/>
    </location>
</feature>
<dbReference type="RefSeq" id="WP_092356761.1">
    <property type="nucleotide sequence ID" value="NZ_FOIN01000058.1"/>
</dbReference>
<name>A0A1I0HQI4_9FIRM</name>
<dbReference type="OrthoDB" id="9758243at2"/>
<evidence type="ECO:0000256" key="9">
    <source>
        <dbReference type="ARBA" id="ARBA00022840"/>
    </source>
</evidence>
<dbReference type="PANTHER" id="PTHR30195">
    <property type="entry name" value="TYPE I SITE-SPECIFIC DEOXYRIBONUCLEASE PROTEIN SUBUNIT M AND R"/>
    <property type="match status" value="1"/>
</dbReference>
<keyword evidence="7" id="KW-0255">Endonuclease</keyword>
<keyword evidence="6 11" id="KW-0680">Restriction system</keyword>
<dbReference type="Pfam" id="PF18766">
    <property type="entry name" value="SWI2_SNF2"/>
    <property type="match status" value="1"/>
</dbReference>
<comment type="function">
    <text evidence="11">Subunit R is required for both nuclease and ATPase activities, but not for modification.</text>
</comment>
<dbReference type="InterPro" id="IPR014001">
    <property type="entry name" value="Helicase_ATP-bd"/>
</dbReference>
<dbReference type="GO" id="GO:0009307">
    <property type="term" value="P:DNA restriction-modification system"/>
    <property type="evidence" value="ECO:0007669"/>
    <property type="project" value="UniProtKB-KW"/>
</dbReference>
<dbReference type="EMBL" id="FOIN01000058">
    <property type="protein sequence ID" value="SET86259.1"/>
    <property type="molecule type" value="Genomic_DNA"/>
</dbReference>
<dbReference type="InterPro" id="IPR004473">
    <property type="entry name" value="Restrct_endonuc_typeI_HsdR"/>
</dbReference>
<dbReference type="Pfam" id="PF12008">
    <property type="entry name" value="EcoR124_C"/>
    <property type="match status" value="1"/>
</dbReference>
<dbReference type="InterPro" id="IPR007409">
    <property type="entry name" value="Restrct_endonuc_type1_HsdR_N"/>
</dbReference>
<evidence type="ECO:0000256" key="11">
    <source>
        <dbReference type="RuleBase" id="RU364115"/>
    </source>
</evidence>
<evidence type="ECO:0000256" key="1">
    <source>
        <dbReference type="ARBA" id="ARBA00000851"/>
    </source>
</evidence>
<evidence type="ECO:0000256" key="7">
    <source>
        <dbReference type="ARBA" id="ARBA00022759"/>
    </source>
</evidence>
<dbReference type="GeneID" id="78289556"/>
<proteinExistence type="inferred from homology"/>
<comment type="similarity">
    <text evidence="2 11">Belongs to the HsdR family.</text>
</comment>
<reference evidence="14" key="1">
    <citation type="submission" date="2016-10" db="EMBL/GenBank/DDBJ databases">
        <authorList>
            <person name="Varghese N."/>
            <person name="Submissions S."/>
        </authorList>
    </citation>
    <scope>NUCLEOTIDE SEQUENCE [LARGE SCALE GENOMIC DNA]</scope>
    <source>
        <strain evidence="14">DSM 1551</strain>
    </source>
</reference>
<organism evidence="13 14">
    <name type="scientific">Thomasclavelia cocleata</name>
    <dbReference type="NCBI Taxonomy" id="69824"/>
    <lineage>
        <taxon>Bacteria</taxon>
        <taxon>Bacillati</taxon>
        <taxon>Bacillota</taxon>
        <taxon>Erysipelotrichia</taxon>
        <taxon>Erysipelotrichales</taxon>
        <taxon>Coprobacillaceae</taxon>
        <taxon>Thomasclavelia</taxon>
    </lineage>
</organism>
<dbReference type="Gene3D" id="3.90.1570.50">
    <property type="match status" value="1"/>
</dbReference>
<dbReference type="GO" id="GO:0009035">
    <property type="term" value="F:type I site-specific deoxyribonuclease activity"/>
    <property type="evidence" value="ECO:0007669"/>
    <property type="project" value="UniProtKB-EC"/>
</dbReference>
<dbReference type="PANTHER" id="PTHR30195:SF16">
    <property type="entry name" value="TYPE I RESTRICTION ENZYME ENDONUCLEASE SUBUNIT"/>
    <property type="match status" value="1"/>
</dbReference>
<keyword evidence="10 11" id="KW-0238">DNA-binding</keyword>
<evidence type="ECO:0000256" key="3">
    <source>
        <dbReference type="ARBA" id="ARBA00011296"/>
    </source>
</evidence>
<sequence length="936" mass="110618">MESNIGYESETNLEDNLIKQLIADKYEFVEINDIDDLHNNFRKQINKHNAKRLNGHELSDKEFERLLVKIQGKGVYGSSKTLRSLQDILMDNGHIEYIELFNTKNNEWCKNEFQVTHQVTMIGKYENRYDVTLLINGLPLVQIELKRRGIDFKEAYNQVIRYKKHSLNDLFRFVQIFVISNGIDTKYFANSDKEMDFQYTFYWTDKNNNRIDNLFDFALEFLPPCHISKMISRYMVVDNTQKNLMVMRPYQYYVVEELMKRAYETNNNAYVWHTTGSGKTLTSFKLSQLLSTNLEVSQVFFLVDRKDLDSQTIEEFNRFQKDTVDMTDSTNTLIKQMNDSSKKIILTTIQKMANACKNDKYQHIISKYEGKKVIFIIDECHRSQFGEMHRLIKRKFPKAQYFGFTGTPRFKENASQDGRTTADIFEKMVHHYLIKNAIADGNVLGFNVDYVRTISSTVDIEDDEEVEAIDTEEVLMDDQRISNIVDYIIKIHDLKTNNRKYNAIFTVKSIPMLIKYYDEFKKRNTNLKIVGIFTFGANEDGELETEHSRDSLERMIKDYNQMFDKNYNTSTFQAYFTDVSTKVKSTEIDILLVVNMFLTGFDAKKLNTLYVDKRLKHHDLIQSFSRTNRIETQNKPYGNIVCFQTNKKAVDDAVKLFSLTDNADEVLMKPYEYYRDGFKKAVEELKKHTATPEDAEHGGNENEQYKFVLLFRELIRLMIKLKTFEEFNFTDEEIGISQQSYEDFVSKYKKIYREHRQKIEETSILKDVCFDIELLRNDKINVNYIIMLIKNAVNEPSKEKRRKTLDEIEKIIESSTDPELYLKSKLIQGFINSIASEMSSEDDFEYEYNHYMEEQRKYEIREVATKYEISEDKINKFIGDYEFGGFVDKSDIKKELKREIVQREKELNDYKSSMKTKNIITGNITQFIKDIVIKYM</sequence>
<keyword evidence="4" id="KW-0540">Nuclease</keyword>
<dbReference type="CDD" id="cd18800">
    <property type="entry name" value="SF2_C_EcoR124I-like"/>
    <property type="match status" value="1"/>
</dbReference>
<dbReference type="InterPro" id="IPR027417">
    <property type="entry name" value="P-loop_NTPase"/>
</dbReference>
<dbReference type="PROSITE" id="PS51192">
    <property type="entry name" value="HELICASE_ATP_BIND_1"/>
    <property type="match status" value="1"/>
</dbReference>
<dbReference type="Gene3D" id="3.40.50.300">
    <property type="entry name" value="P-loop containing nucleotide triphosphate hydrolases"/>
    <property type="match status" value="2"/>
</dbReference>
<dbReference type="NCBIfam" id="TIGR00348">
    <property type="entry name" value="hsdR"/>
    <property type="match status" value="1"/>
</dbReference>
<dbReference type="GO" id="GO:0005524">
    <property type="term" value="F:ATP binding"/>
    <property type="evidence" value="ECO:0007669"/>
    <property type="project" value="UniProtKB-KW"/>
</dbReference>
<keyword evidence="8 11" id="KW-0378">Hydrolase</keyword>
<dbReference type="Pfam" id="PF22679">
    <property type="entry name" value="T1R_D3-like"/>
    <property type="match status" value="1"/>
</dbReference>
<dbReference type="SMART" id="SM00487">
    <property type="entry name" value="DEXDc"/>
    <property type="match status" value="1"/>
</dbReference>
<evidence type="ECO:0000256" key="8">
    <source>
        <dbReference type="ARBA" id="ARBA00022801"/>
    </source>
</evidence>
<comment type="catalytic activity">
    <reaction evidence="1 11">
        <text>Endonucleolytic cleavage of DNA to give random double-stranded fragments with terminal 5'-phosphates, ATP is simultaneously hydrolyzed.</text>
        <dbReference type="EC" id="3.1.21.3"/>
    </reaction>
</comment>
<evidence type="ECO:0000256" key="10">
    <source>
        <dbReference type="ARBA" id="ARBA00023125"/>
    </source>
</evidence>
<keyword evidence="14" id="KW-1185">Reference proteome</keyword>
<evidence type="ECO:0000256" key="4">
    <source>
        <dbReference type="ARBA" id="ARBA00022722"/>
    </source>
</evidence>